<dbReference type="RefSeq" id="WP_378284049.1">
    <property type="nucleotide sequence ID" value="NZ_JBHSON010000031.1"/>
</dbReference>
<organism evidence="3 4">
    <name type="scientific">Actinomadura rugatobispora</name>
    <dbReference type="NCBI Taxonomy" id="1994"/>
    <lineage>
        <taxon>Bacteria</taxon>
        <taxon>Bacillati</taxon>
        <taxon>Actinomycetota</taxon>
        <taxon>Actinomycetes</taxon>
        <taxon>Streptosporangiales</taxon>
        <taxon>Thermomonosporaceae</taxon>
        <taxon>Actinomadura</taxon>
    </lineage>
</organism>
<reference evidence="4" key="1">
    <citation type="journal article" date="2019" name="Int. J. Syst. Evol. Microbiol.">
        <title>The Global Catalogue of Microorganisms (GCM) 10K type strain sequencing project: providing services to taxonomists for standard genome sequencing and annotation.</title>
        <authorList>
            <consortium name="The Broad Institute Genomics Platform"/>
            <consortium name="The Broad Institute Genome Sequencing Center for Infectious Disease"/>
            <person name="Wu L."/>
            <person name="Ma J."/>
        </authorList>
    </citation>
    <scope>NUCLEOTIDE SEQUENCE [LARGE SCALE GENOMIC DNA]</scope>
    <source>
        <strain evidence="4">KCTC 42087</strain>
    </source>
</reference>
<keyword evidence="4" id="KW-1185">Reference proteome</keyword>
<evidence type="ECO:0008006" key="5">
    <source>
        <dbReference type="Google" id="ProtNLM"/>
    </source>
</evidence>
<keyword evidence="2" id="KW-0472">Membrane</keyword>
<gene>
    <name evidence="3" type="ORF">ACFPZN_22460</name>
</gene>
<dbReference type="EMBL" id="JBHSON010000031">
    <property type="protein sequence ID" value="MFC5748392.1"/>
    <property type="molecule type" value="Genomic_DNA"/>
</dbReference>
<proteinExistence type="predicted"/>
<keyword evidence="2" id="KW-1133">Transmembrane helix</keyword>
<evidence type="ECO:0000313" key="4">
    <source>
        <dbReference type="Proteomes" id="UP001596074"/>
    </source>
</evidence>
<accession>A0ABW1A148</accession>
<protein>
    <recommendedName>
        <fullName evidence="5">PPE domain-containing protein</fullName>
    </recommendedName>
</protein>
<feature type="transmembrane region" description="Helical" evidence="2">
    <location>
        <begin position="101"/>
        <end position="126"/>
    </location>
</feature>
<dbReference type="Proteomes" id="UP001596074">
    <property type="component" value="Unassembled WGS sequence"/>
</dbReference>
<evidence type="ECO:0000256" key="2">
    <source>
        <dbReference type="SAM" id="Phobius"/>
    </source>
</evidence>
<keyword evidence="2" id="KW-0812">Transmembrane</keyword>
<comment type="caution">
    <text evidence="3">The sequence shown here is derived from an EMBL/GenBank/DDBJ whole genome shotgun (WGS) entry which is preliminary data.</text>
</comment>
<name>A0ABW1A148_9ACTN</name>
<sequence length="336" mass="35769">MGNALGPAENLAKAATIEAMVAAVIIPAAIPIVPITYLAQGNPQQLWDAADGWKETIDELEKAQAKIEELYQRRLSEQEWKGDDRTAFEAKMKEFVNQLDAAIVMAWCAAISLWVLAVLVAAFIYMEFVMCSILAIFAAAIAIAASTVVGAPAALQMEAQANQFAAMFHRVLSIGSETLRNIFHATAAIFGAFMGGNIVTQAIKGNGDVWGTFAQSFVNSLDDMALGTLAYGEQKLTANLMGGVPVYKSGPAWKPALGLPTTSRIAPVTGMEANAGAKALLDTAEGGPSLHKRVNDLVEWMRGGQQYGSDEDAKPGEKQPGVKYVDKTHPTLGQPS</sequence>
<evidence type="ECO:0000313" key="3">
    <source>
        <dbReference type="EMBL" id="MFC5748392.1"/>
    </source>
</evidence>
<feature type="transmembrane region" description="Helical" evidence="2">
    <location>
        <begin position="20"/>
        <end position="39"/>
    </location>
</feature>
<evidence type="ECO:0000256" key="1">
    <source>
        <dbReference type="SAM" id="MobiDB-lite"/>
    </source>
</evidence>
<feature type="region of interest" description="Disordered" evidence="1">
    <location>
        <begin position="304"/>
        <end position="336"/>
    </location>
</feature>
<feature type="transmembrane region" description="Helical" evidence="2">
    <location>
        <begin position="132"/>
        <end position="155"/>
    </location>
</feature>